<feature type="transmembrane region" description="Helical" evidence="1">
    <location>
        <begin position="5"/>
        <end position="28"/>
    </location>
</feature>
<protein>
    <submittedName>
        <fullName evidence="2">Uncharacterized protein</fullName>
    </submittedName>
</protein>
<comment type="caution">
    <text evidence="2">The sequence shown here is derived from an EMBL/GenBank/DDBJ whole genome shotgun (WGS) entry which is preliminary data.</text>
</comment>
<keyword evidence="3" id="KW-1185">Reference proteome</keyword>
<reference evidence="2 3" key="1">
    <citation type="submission" date="2018-05" db="EMBL/GenBank/DDBJ databases">
        <title>Genomic analysis of Gracilibacillus dipsosauri DD1 reveals novel features of a salt-tolerant amylase.</title>
        <authorList>
            <person name="Deutch C.E."/>
            <person name="Yang S."/>
        </authorList>
    </citation>
    <scope>NUCLEOTIDE SEQUENCE [LARGE SCALE GENOMIC DNA]</scope>
    <source>
        <strain evidence="2 3">DD1</strain>
    </source>
</reference>
<proteinExistence type="predicted"/>
<keyword evidence="1" id="KW-1133">Transmembrane helix</keyword>
<evidence type="ECO:0000313" key="3">
    <source>
        <dbReference type="Proteomes" id="UP000245624"/>
    </source>
</evidence>
<keyword evidence="1" id="KW-0812">Transmembrane</keyword>
<feature type="transmembrane region" description="Helical" evidence="1">
    <location>
        <begin position="48"/>
        <end position="69"/>
    </location>
</feature>
<organism evidence="2 3">
    <name type="scientific">Gracilibacillus dipsosauri</name>
    <dbReference type="NCBI Taxonomy" id="178340"/>
    <lineage>
        <taxon>Bacteria</taxon>
        <taxon>Bacillati</taxon>
        <taxon>Bacillota</taxon>
        <taxon>Bacilli</taxon>
        <taxon>Bacillales</taxon>
        <taxon>Bacillaceae</taxon>
        <taxon>Gracilibacillus</taxon>
    </lineage>
</organism>
<dbReference type="Pfam" id="PF26135">
    <property type="entry name" value="YuzI"/>
    <property type="match status" value="1"/>
</dbReference>
<dbReference type="InterPro" id="IPR058887">
    <property type="entry name" value="YuzI-like"/>
</dbReference>
<evidence type="ECO:0000256" key="1">
    <source>
        <dbReference type="SAM" id="Phobius"/>
    </source>
</evidence>
<dbReference type="AlphaFoldDB" id="A0A317KW79"/>
<gene>
    <name evidence="2" type="ORF">DLJ74_14890</name>
</gene>
<dbReference type="Proteomes" id="UP000245624">
    <property type="component" value="Unassembled WGS sequence"/>
</dbReference>
<keyword evidence="1" id="KW-0472">Membrane</keyword>
<evidence type="ECO:0000313" key="2">
    <source>
        <dbReference type="EMBL" id="PWU67737.1"/>
    </source>
</evidence>
<sequence length="70" mass="7788">MIYALIFLIGFGFSVSGGMSLILYLNFIPAGLTLYDYIALIQTKVECYFFIIGLILMGLSIQKLTILSVK</sequence>
<dbReference type="EMBL" id="QGTD01000013">
    <property type="protein sequence ID" value="PWU67737.1"/>
    <property type="molecule type" value="Genomic_DNA"/>
</dbReference>
<name>A0A317KW79_9BACI</name>
<dbReference type="OrthoDB" id="2972455at2"/>
<accession>A0A317KW79</accession>